<evidence type="ECO:0000256" key="4">
    <source>
        <dbReference type="SAM" id="SignalP"/>
    </source>
</evidence>
<feature type="transmembrane region" description="Helical" evidence="3">
    <location>
        <begin position="562"/>
        <end position="585"/>
    </location>
</feature>
<gene>
    <name evidence="5" type="ORF">TrST_g8404</name>
</gene>
<evidence type="ECO:0000313" key="5">
    <source>
        <dbReference type="EMBL" id="GMH93491.1"/>
    </source>
</evidence>
<dbReference type="Proteomes" id="UP001165085">
    <property type="component" value="Unassembled WGS sequence"/>
</dbReference>
<keyword evidence="4" id="KW-0732">Signal</keyword>
<evidence type="ECO:0000313" key="6">
    <source>
        <dbReference type="Proteomes" id="UP001165085"/>
    </source>
</evidence>
<feature type="chain" id="PRO_5040841090" evidence="4">
    <location>
        <begin position="21"/>
        <end position="945"/>
    </location>
</feature>
<keyword evidence="3" id="KW-0812">Transmembrane</keyword>
<keyword evidence="3" id="KW-0472">Membrane</keyword>
<feature type="transmembrane region" description="Helical" evidence="3">
    <location>
        <begin position="524"/>
        <end position="542"/>
    </location>
</feature>
<feature type="transmembrane region" description="Helical" evidence="3">
    <location>
        <begin position="297"/>
        <end position="317"/>
    </location>
</feature>
<name>A0A9W7BLK7_9STRA</name>
<accession>A0A9W7BLK7</accession>
<protein>
    <submittedName>
        <fullName evidence="5">Uncharacterized protein</fullName>
    </submittedName>
</protein>
<feature type="compositionally biased region" description="Basic and acidic residues" evidence="2">
    <location>
        <begin position="848"/>
        <end position="859"/>
    </location>
</feature>
<evidence type="ECO:0000256" key="1">
    <source>
        <dbReference type="SAM" id="Coils"/>
    </source>
</evidence>
<feature type="compositionally biased region" description="Acidic residues" evidence="2">
    <location>
        <begin position="824"/>
        <end position="835"/>
    </location>
</feature>
<organism evidence="5 6">
    <name type="scientific">Triparma strigata</name>
    <dbReference type="NCBI Taxonomy" id="1606541"/>
    <lineage>
        <taxon>Eukaryota</taxon>
        <taxon>Sar</taxon>
        <taxon>Stramenopiles</taxon>
        <taxon>Ochrophyta</taxon>
        <taxon>Bolidophyceae</taxon>
        <taxon>Parmales</taxon>
        <taxon>Triparmaceae</taxon>
        <taxon>Triparma</taxon>
    </lineage>
</organism>
<feature type="compositionally biased region" description="Basic residues" evidence="2">
    <location>
        <begin position="806"/>
        <end position="819"/>
    </location>
</feature>
<feature type="compositionally biased region" description="Basic and acidic residues" evidence="2">
    <location>
        <begin position="636"/>
        <end position="648"/>
    </location>
</feature>
<reference evidence="6" key="1">
    <citation type="journal article" date="2023" name="Commun. Biol.">
        <title>Genome analysis of Parmales, the sister group of diatoms, reveals the evolutionary specialization of diatoms from phago-mixotrophs to photoautotrophs.</title>
        <authorList>
            <person name="Ban H."/>
            <person name="Sato S."/>
            <person name="Yoshikawa S."/>
            <person name="Yamada K."/>
            <person name="Nakamura Y."/>
            <person name="Ichinomiya M."/>
            <person name="Sato N."/>
            <person name="Blanc-Mathieu R."/>
            <person name="Endo H."/>
            <person name="Kuwata A."/>
            <person name="Ogata H."/>
        </authorList>
    </citation>
    <scope>NUCLEOTIDE SEQUENCE [LARGE SCALE GENOMIC DNA]</scope>
    <source>
        <strain evidence="6">NIES 3701</strain>
    </source>
</reference>
<sequence length="945" mass="102299">MNTLGLLIVYLVAFASLVGAAVLYANDHPVLFNFISSADWVDNAGNNIVDNGDSVGVGVGTLIGAPYADSETVYWTWDIFFSLVCSGALHSCVLDGSGSRQIMTIGGTGGGTIRLAGIHFKEGNSGRRYWGALNIYYSALVSLEGYKLSSNQAGYGGGIFASDNGATLTLTVNLYSTCFDGNSANPTYGDDIGVERGSVTVHSTCPPDWSGTPAAGSDLDTDTWEYGGGTISGTTKSFDIGTCSLSCPPGSIRLGDSGCSAPCPQGLTTDDGNCAIVVCAADEFNDNGKCEKCDNTISVLIVVGSVLSFVVVTYYVDKISKSSSRMIRLKVLSTFFQTSEITTMIKISWPPIAFFAMPFKLPVSDAECLGSDGLGTLTYVSFFMYVWLPSLVFALMYLAISRSPPKSERRQALSTSLIFLAMLWYTPVLQMVGSMYDCFEDPNRLSDDGSPQHFLVADPDLNCNPSSGSFKIKQLQRDNKLTADSSFASLYQYYTPDMPFFEVVHMTRKALLILFMSTLATHPIAQAVLCFIVNAGFVAVLWKTKPLIFFPCTLIKNQNLYLLSEMLGACVTLAGSFLALVGAASQSAVNALGTLFAIINISFTVLFFYGFHVDMHRSDEDKKSLLSRNTTASDAADGRRMSTSLERNDSLKKKLNQSVKAAEEEWDNIIIALGLTEGSAKDEVISGMGYARSVVVSAIKTELVKVNRKFKTYEEQKRRVAEQDTRRALEEYKSLLQPVNADYSAHTGTPLSSLEGVENIAKKERLDSCLRLLKEQRVVVKKTSTLGLTDEIEMVTNPSANLASSLRKKKDKRPSPKVKKQSDDDGDGSSEDQQVDLEKGEAPAASTKIEKADDDKKPQAVEMPPPSPSLQPPEDEKEKEEAKNDSSKDAQIDVEEGPQSKSASKSQVVEAPPPKQKPPMIKTLSSKPAVSVTTLAKKFENAATL</sequence>
<dbReference type="AlphaFoldDB" id="A0A9W7BLK7"/>
<feature type="region of interest" description="Disordered" evidence="2">
    <location>
        <begin position="802"/>
        <end position="928"/>
    </location>
</feature>
<evidence type="ECO:0000256" key="2">
    <source>
        <dbReference type="SAM" id="MobiDB-lite"/>
    </source>
</evidence>
<keyword evidence="6" id="KW-1185">Reference proteome</keyword>
<comment type="caution">
    <text evidence="5">The sequence shown here is derived from an EMBL/GenBank/DDBJ whole genome shotgun (WGS) entry which is preliminary data.</text>
</comment>
<feature type="signal peptide" evidence="4">
    <location>
        <begin position="1"/>
        <end position="20"/>
    </location>
</feature>
<evidence type="ECO:0000256" key="3">
    <source>
        <dbReference type="SAM" id="Phobius"/>
    </source>
</evidence>
<dbReference type="EMBL" id="BRXY01000414">
    <property type="protein sequence ID" value="GMH93491.1"/>
    <property type="molecule type" value="Genomic_DNA"/>
</dbReference>
<feature type="region of interest" description="Disordered" evidence="2">
    <location>
        <begin position="624"/>
        <end position="648"/>
    </location>
</feature>
<keyword evidence="3" id="KW-1133">Transmembrane helix</keyword>
<feature type="coiled-coil region" evidence="1">
    <location>
        <begin position="696"/>
        <end position="723"/>
    </location>
</feature>
<feature type="transmembrane region" description="Helical" evidence="3">
    <location>
        <begin position="591"/>
        <end position="613"/>
    </location>
</feature>
<proteinExistence type="predicted"/>
<keyword evidence="1" id="KW-0175">Coiled coil</keyword>
<feature type="compositionally biased region" description="Basic and acidic residues" evidence="2">
    <location>
        <begin position="874"/>
        <end position="891"/>
    </location>
</feature>
<feature type="transmembrane region" description="Helical" evidence="3">
    <location>
        <begin position="412"/>
        <end position="432"/>
    </location>
</feature>
<feature type="transmembrane region" description="Helical" evidence="3">
    <location>
        <begin position="379"/>
        <end position="400"/>
    </location>
</feature>